<dbReference type="Proteomes" id="UP000077857">
    <property type="component" value="Unassembled WGS sequence"/>
</dbReference>
<protein>
    <submittedName>
        <fullName evidence="1">Uncharacterized protein</fullName>
    </submittedName>
</protein>
<organism evidence="1 2">
    <name type="scientific">Methylomonas koyamae</name>
    <dbReference type="NCBI Taxonomy" id="702114"/>
    <lineage>
        <taxon>Bacteria</taxon>
        <taxon>Pseudomonadati</taxon>
        <taxon>Pseudomonadota</taxon>
        <taxon>Gammaproteobacteria</taxon>
        <taxon>Methylococcales</taxon>
        <taxon>Methylococcaceae</taxon>
        <taxon>Methylomonas</taxon>
    </lineage>
</organism>
<comment type="caution">
    <text evidence="1">The sequence shown here is derived from an EMBL/GenBank/DDBJ whole genome shotgun (WGS) entry which is preliminary data.</text>
</comment>
<evidence type="ECO:0000313" key="2">
    <source>
        <dbReference type="Proteomes" id="UP000077857"/>
    </source>
</evidence>
<dbReference type="OrthoDB" id="5573933at2"/>
<dbReference type="AlphaFoldDB" id="A0A177N3G4"/>
<gene>
    <name evidence="1" type="ORF">A1507_02705</name>
</gene>
<name>A0A177N3G4_9GAMM</name>
<accession>A0A177N3G4</accession>
<proteinExistence type="predicted"/>
<evidence type="ECO:0000313" key="1">
    <source>
        <dbReference type="EMBL" id="OAI12412.1"/>
    </source>
</evidence>
<sequence>MNSNKLSGGGGLTVGFAQSSRLREMREKALGAATPAPAATPAIAETSAGDAKLSPELLLARRLIDRRLSELLATLPAGKQHSLFRIRFGIELNRIKDLPIRQVFSRLKIADPQMPPHSPAMKRIGDLNYNGKPCG</sequence>
<dbReference type="RefSeq" id="WP_064041970.1">
    <property type="nucleotide sequence ID" value="NZ_LUUJ01000110.1"/>
</dbReference>
<dbReference type="EMBL" id="LUUJ01000110">
    <property type="protein sequence ID" value="OAI12412.1"/>
    <property type="molecule type" value="Genomic_DNA"/>
</dbReference>
<reference evidence="1 2" key="1">
    <citation type="submission" date="2016-03" db="EMBL/GenBank/DDBJ databases">
        <authorList>
            <person name="Ploux O."/>
        </authorList>
    </citation>
    <scope>NUCLEOTIDE SEQUENCE [LARGE SCALE GENOMIC DNA]</scope>
    <source>
        <strain evidence="1 2">R-45378</strain>
    </source>
</reference>